<gene>
    <name evidence="10" type="ORF">ENQ20_04475</name>
</gene>
<evidence type="ECO:0000313" key="10">
    <source>
        <dbReference type="EMBL" id="HDX30732.1"/>
    </source>
</evidence>
<keyword evidence="1" id="KW-0963">Cytoplasm</keyword>
<evidence type="ECO:0000256" key="5">
    <source>
        <dbReference type="ARBA" id="ARBA00023002"/>
    </source>
</evidence>
<keyword evidence="3" id="KW-0479">Metal-binding</keyword>
<evidence type="ECO:0000256" key="8">
    <source>
        <dbReference type="ARBA" id="ARBA00023209"/>
    </source>
</evidence>
<evidence type="ECO:0000256" key="1">
    <source>
        <dbReference type="ARBA" id="ARBA00022490"/>
    </source>
</evidence>
<dbReference type="GO" id="GO:0016614">
    <property type="term" value="F:oxidoreductase activity, acting on CH-OH group of donors"/>
    <property type="evidence" value="ECO:0007669"/>
    <property type="project" value="InterPro"/>
</dbReference>
<dbReference type="CDD" id="cd08175">
    <property type="entry name" value="G1PDH"/>
    <property type="match status" value="1"/>
</dbReference>
<protein>
    <submittedName>
        <fullName evidence="10">sn-glycerol-1-phosphate dehydrogenase</fullName>
    </submittedName>
</protein>
<keyword evidence="8" id="KW-0594">Phospholipid biosynthesis</keyword>
<dbReference type="Gene3D" id="1.20.1090.10">
    <property type="entry name" value="Dehydroquinate synthase-like - alpha domain"/>
    <property type="match status" value="1"/>
</dbReference>
<dbReference type="InterPro" id="IPR032837">
    <property type="entry name" value="G1PDH"/>
</dbReference>
<organism evidence="10">
    <name type="scientific">Caldilinea aerophila</name>
    <dbReference type="NCBI Taxonomy" id="133453"/>
    <lineage>
        <taxon>Bacteria</taxon>
        <taxon>Bacillati</taxon>
        <taxon>Chloroflexota</taxon>
        <taxon>Caldilineae</taxon>
        <taxon>Caldilineales</taxon>
        <taxon>Caldilineaceae</taxon>
        <taxon>Caldilinea</taxon>
    </lineage>
</organism>
<keyword evidence="4" id="KW-0521">NADP</keyword>
<dbReference type="SUPFAM" id="SSF56796">
    <property type="entry name" value="Dehydroquinate synthase-like"/>
    <property type="match status" value="1"/>
</dbReference>
<dbReference type="GO" id="GO:0046872">
    <property type="term" value="F:metal ion binding"/>
    <property type="evidence" value="ECO:0007669"/>
    <property type="project" value="UniProtKB-KW"/>
</dbReference>
<evidence type="ECO:0000256" key="7">
    <source>
        <dbReference type="ARBA" id="ARBA00023098"/>
    </source>
</evidence>
<keyword evidence="5" id="KW-0560">Oxidoreductase</keyword>
<keyword evidence="6" id="KW-0520">NAD</keyword>
<dbReference type="PANTHER" id="PTHR43616">
    <property type="entry name" value="GLYCEROL DEHYDROGENASE"/>
    <property type="match status" value="1"/>
</dbReference>
<keyword evidence="7" id="KW-0443">Lipid metabolism</keyword>
<evidence type="ECO:0000256" key="2">
    <source>
        <dbReference type="ARBA" id="ARBA00022516"/>
    </source>
</evidence>
<dbReference type="PANTHER" id="PTHR43616:SF5">
    <property type="entry name" value="GLYCEROL DEHYDROGENASE 1"/>
    <property type="match status" value="1"/>
</dbReference>
<dbReference type="InterPro" id="IPR016205">
    <property type="entry name" value="Glycerol_DH"/>
</dbReference>
<dbReference type="Pfam" id="PF13685">
    <property type="entry name" value="Fe-ADH_2"/>
    <property type="match status" value="1"/>
</dbReference>
<name>A0A7C1FE46_9CHLR</name>
<evidence type="ECO:0000256" key="9">
    <source>
        <dbReference type="ARBA" id="ARBA00023264"/>
    </source>
</evidence>
<evidence type="ECO:0000256" key="3">
    <source>
        <dbReference type="ARBA" id="ARBA00022723"/>
    </source>
</evidence>
<accession>A0A7C1FE46</accession>
<dbReference type="AlphaFoldDB" id="A0A7C1FE46"/>
<comment type="caution">
    <text evidence="10">The sequence shown here is derived from an EMBL/GenBank/DDBJ whole genome shotgun (WGS) entry which is preliminary data.</text>
</comment>
<proteinExistence type="predicted"/>
<evidence type="ECO:0000256" key="4">
    <source>
        <dbReference type="ARBA" id="ARBA00022857"/>
    </source>
</evidence>
<dbReference type="EMBL" id="DSMG01000051">
    <property type="protein sequence ID" value="HDX30732.1"/>
    <property type="molecule type" value="Genomic_DNA"/>
</dbReference>
<sequence length="417" mass="45340">MGYRPQAVVINERAVEHLVEFCQANALHKLFMVADRNTYAAQGEAVEAALRDAGVDLKKIVLTSEEVIADAAHVLDVLVAAGRESRTYLAVGAGTLTDITRFVSHRTGAAFISVPTAPSVDGFASIGAPLIVHGVKITVICHAPLAIFADINTLAHAPRPMIAAGFADMLGKLTSIADWRIGHLLWDEPYDESIAQRTLAAVKICIDNVEAIAAGSPEGIGRLMDALLESGYCMLDFGSSRPASGAEHHYSHYWEMKLLREGRPAVLHGAKVGVATVMVAGLYDKIRQLSRQQVSDLLEASAWPTRAEEEARIRAAYGDLADDIIAEHKAFLDVTPERAEAIKRAIWEHWDEIQTIAAQVPPAHQIAEWLRCVGGPTTAAELGFDDTERDLAVANGHYLRDRFTVRKLVRVLGIEHS</sequence>
<reference evidence="10" key="1">
    <citation type="journal article" date="2020" name="mSystems">
        <title>Genome- and Community-Level Interaction Insights into Carbon Utilization and Element Cycling Functions of Hydrothermarchaeota in Hydrothermal Sediment.</title>
        <authorList>
            <person name="Zhou Z."/>
            <person name="Liu Y."/>
            <person name="Xu W."/>
            <person name="Pan J."/>
            <person name="Luo Z.H."/>
            <person name="Li M."/>
        </authorList>
    </citation>
    <scope>NUCLEOTIDE SEQUENCE [LARGE SCALE GENOMIC DNA]</scope>
    <source>
        <strain evidence="10">SpSt-289</strain>
    </source>
</reference>
<keyword evidence="2" id="KW-0444">Lipid biosynthesis</keyword>
<dbReference type="GO" id="GO:0008654">
    <property type="term" value="P:phospholipid biosynthetic process"/>
    <property type="evidence" value="ECO:0007669"/>
    <property type="project" value="UniProtKB-KW"/>
</dbReference>
<keyword evidence="9" id="KW-1208">Phospholipid metabolism</keyword>
<evidence type="ECO:0000256" key="6">
    <source>
        <dbReference type="ARBA" id="ARBA00023027"/>
    </source>
</evidence>
<dbReference type="Gene3D" id="3.40.50.1970">
    <property type="match status" value="1"/>
</dbReference>